<dbReference type="PROSITE" id="PS51257">
    <property type="entry name" value="PROKAR_LIPOPROTEIN"/>
    <property type="match status" value="1"/>
</dbReference>
<dbReference type="CDD" id="cd06342">
    <property type="entry name" value="PBP1_ABC_LIVBP-like"/>
    <property type="match status" value="1"/>
</dbReference>
<evidence type="ECO:0000256" key="1">
    <source>
        <dbReference type="ARBA" id="ARBA00010062"/>
    </source>
</evidence>
<protein>
    <submittedName>
        <fullName evidence="4">Amino acid/amide ABC transporter substrate-binding protein, HAAT family</fullName>
    </submittedName>
</protein>
<dbReference type="EMBL" id="UPXP01000012">
    <property type="protein sequence ID" value="VBB39469.1"/>
    <property type="molecule type" value="Genomic_DNA"/>
</dbReference>
<dbReference type="PANTHER" id="PTHR47151">
    <property type="entry name" value="LEU/ILE/VAL-BINDING ABC TRANSPORTER SUBUNIT"/>
    <property type="match status" value="1"/>
</dbReference>
<accession>A0A652ZUK2</accession>
<organism evidence="4">
    <name type="scientific">uncultured Spirochaetota bacterium</name>
    <dbReference type="NCBI Taxonomy" id="460511"/>
    <lineage>
        <taxon>Bacteria</taxon>
        <taxon>Pseudomonadati</taxon>
        <taxon>Spirochaetota</taxon>
        <taxon>environmental samples</taxon>
    </lineage>
</organism>
<reference evidence="4" key="1">
    <citation type="submission" date="2018-07" db="EMBL/GenBank/DDBJ databases">
        <authorList>
            <consortium name="Genoscope - CEA"/>
            <person name="William W."/>
        </authorList>
    </citation>
    <scope>NUCLEOTIDE SEQUENCE</scope>
    <source>
        <strain evidence="4">IK1</strain>
    </source>
</reference>
<dbReference type="Gene3D" id="3.40.50.2300">
    <property type="match status" value="2"/>
</dbReference>
<dbReference type="Pfam" id="PF13458">
    <property type="entry name" value="Peripla_BP_6"/>
    <property type="match status" value="1"/>
</dbReference>
<evidence type="ECO:0000313" key="4">
    <source>
        <dbReference type="EMBL" id="VBB39469.1"/>
    </source>
</evidence>
<dbReference type="SUPFAM" id="SSF53822">
    <property type="entry name" value="Periplasmic binding protein-like I"/>
    <property type="match status" value="1"/>
</dbReference>
<gene>
    <name evidence="4" type="ORF">TRIP_E20043</name>
</gene>
<evidence type="ECO:0000259" key="3">
    <source>
        <dbReference type="Pfam" id="PF13458"/>
    </source>
</evidence>
<sequence>MRMTTKKAGLVLGICCVALFLALLAGCGGGQSGKTVKIALQAPITGDYAYEGQMAKQSVEVAAELINKAGGLLGKQIEILIVDDASNPKDSALAAQKAVSQKAAAVIGSYGSSVTEPAADIYEKNKIVSVGYGCTAVRLTMDKERKYFFRTCGRDDAQGLFFGKYAVETMGAKRIAIMHDNSTFAKGVADEAMKALEPYVAQGKTEVVYFDAVTPKEKDFSAAVTKLRETKPDVWYFTGYYPEAGLLIRQARDAGLDCPFIGGNAAINDDFVKIAGLDVAAGALMTQEPLVTDVTTDIASQFKALYAEKFKELPSSPWPVYAADALYAIAGAIDKAGKLDSDAIAEAMRGRMEGVQGVTGALLFTDRGDRRDVPYKMYKVDPEGKLVVAGL</sequence>
<feature type="domain" description="Leucine-binding protein" evidence="3">
    <location>
        <begin position="35"/>
        <end position="384"/>
    </location>
</feature>
<dbReference type="AlphaFoldDB" id="A0A652ZUK2"/>
<dbReference type="InterPro" id="IPR028082">
    <property type="entry name" value="Peripla_BP_I"/>
</dbReference>
<proteinExistence type="inferred from homology"/>
<dbReference type="InterPro" id="IPR028081">
    <property type="entry name" value="Leu-bd"/>
</dbReference>
<name>A0A652ZUK2_9SPIR</name>
<dbReference type="PANTHER" id="PTHR47151:SF2">
    <property type="entry name" value="AMINO ACID BINDING PROTEIN"/>
    <property type="match status" value="1"/>
</dbReference>
<evidence type="ECO:0000256" key="2">
    <source>
        <dbReference type="ARBA" id="ARBA00022729"/>
    </source>
</evidence>
<comment type="similarity">
    <text evidence="1">Belongs to the leucine-binding protein family.</text>
</comment>
<keyword evidence="2" id="KW-0732">Signal</keyword>